<gene>
    <name evidence="1" type="ordered locus">VIT_09s0054g01680</name>
</gene>
<reference evidence="2" key="1">
    <citation type="journal article" date="2007" name="Nature">
        <title>The grapevine genome sequence suggests ancestral hexaploidization in major angiosperm phyla.</title>
        <authorList>
            <consortium name="The French-Italian Public Consortium for Grapevine Genome Characterization."/>
            <person name="Jaillon O."/>
            <person name="Aury J.-M."/>
            <person name="Noel B."/>
            <person name="Policriti A."/>
            <person name="Clepet C."/>
            <person name="Casagrande A."/>
            <person name="Choisne N."/>
            <person name="Aubourg S."/>
            <person name="Vitulo N."/>
            <person name="Jubin C."/>
            <person name="Vezzi A."/>
            <person name="Legeai F."/>
            <person name="Hugueney P."/>
            <person name="Dasilva C."/>
            <person name="Horner D."/>
            <person name="Mica E."/>
            <person name="Jublot D."/>
            <person name="Poulain J."/>
            <person name="Bruyere C."/>
            <person name="Billault A."/>
            <person name="Segurens B."/>
            <person name="Gouyvenoux M."/>
            <person name="Ugarte E."/>
            <person name="Cattonaro F."/>
            <person name="Anthouard V."/>
            <person name="Vico V."/>
            <person name="Del Fabbro C."/>
            <person name="Alaux M."/>
            <person name="Di Gaspero G."/>
            <person name="Dumas V."/>
            <person name="Felice N."/>
            <person name="Paillard S."/>
            <person name="Juman I."/>
            <person name="Moroldo M."/>
            <person name="Scalabrin S."/>
            <person name="Canaguier A."/>
            <person name="Le Clainche I."/>
            <person name="Malacrida G."/>
            <person name="Durand E."/>
            <person name="Pesole G."/>
            <person name="Laucou V."/>
            <person name="Chatelet P."/>
            <person name="Merdinoglu D."/>
            <person name="Delledonne M."/>
            <person name="Pezzotti M."/>
            <person name="Lecharny A."/>
            <person name="Scarpelli C."/>
            <person name="Artiguenave F."/>
            <person name="Pe M.E."/>
            <person name="Valle G."/>
            <person name="Morgante M."/>
            <person name="Caboche M."/>
            <person name="Adam-Blondon A.-F."/>
            <person name="Weissenbach J."/>
            <person name="Quetier F."/>
            <person name="Wincker P."/>
        </authorList>
    </citation>
    <scope>NUCLEOTIDE SEQUENCE [LARGE SCALE GENOMIC DNA]</scope>
    <source>
        <strain evidence="2">cv. Pinot noir / PN40024</strain>
    </source>
</reference>
<protein>
    <submittedName>
        <fullName evidence="1">Uncharacterized protein</fullName>
    </submittedName>
</protein>
<dbReference type="InParanoid" id="D7SRT4"/>
<name>D7SRT4_VITVI</name>
<proteinExistence type="predicted"/>
<evidence type="ECO:0000313" key="1">
    <source>
        <dbReference type="EMBL" id="CBI18366.3"/>
    </source>
</evidence>
<accession>D7SRT4</accession>
<dbReference type="PaxDb" id="29760-VIT_09s0054g01680.t01"/>
<sequence length="45" mass="5186">MNEWMVGEGASISKANLGSRCIRCQLGGIMIRWMLLLRLTFWLMV</sequence>
<evidence type="ECO:0000313" key="2">
    <source>
        <dbReference type="Proteomes" id="UP000009183"/>
    </source>
</evidence>
<keyword evidence="2" id="KW-1185">Reference proteome</keyword>
<dbReference type="HOGENOM" id="CLU_3208705_0_0_1"/>
<organism evidence="1 2">
    <name type="scientific">Vitis vinifera</name>
    <name type="common">Grape</name>
    <dbReference type="NCBI Taxonomy" id="29760"/>
    <lineage>
        <taxon>Eukaryota</taxon>
        <taxon>Viridiplantae</taxon>
        <taxon>Streptophyta</taxon>
        <taxon>Embryophyta</taxon>
        <taxon>Tracheophyta</taxon>
        <taxon>Spermatophyta</taxon>
        <taxon>Magnoliopsida</taxon>
        <taxon>eudicotyledons</taxon>
        <taxon>Gunneridae</taxon>
        <taxon>Pentapetalae</taxon>
        <taxon>rosids</taxon>
        <taxon>Vitales</taxon>
        <taxon>Vitaceae</taxon>
        <taxon>Viteae</taxon>
        <taxon>Vitis</taxon>
    </lineage>
</organism>
<dbReference type="Proteomes" id="UP000009183">
    <property type="component" value="Chromosome 9"/>
</dbReference>
<dbReference type="EMBL" id="FN594972">
    <property type="protein sequence ID" value="CBI18366.3"/>
    <property type="molecule type" value="Genomic_DNA"/>
</dbReference>
<dbReference type="AlphaFoldDB" id="D7SRT4"/>